<organism evidence="2 3">
    <name type="scientific">Plesiocystis pacifica SIR-1</name>
    <dbReference type="NCBI Taxonomy" id="391625"/>
    <lineage>
        <taxon>Bacteria</taxon>
        <taxon>Pseudomonadati</taxon>
        <taxon>Myxococcota</taxon>
        <taxon>Polyangia</taxon>
        <taxon>Nannocystales</taxon>
        <taxon>Nannocystaceae</taxon>
        <taxon>Plesiocystis</taxon>
    </lineage>
</organism>
<keyword evidence="3" id="KW-1185">Reference proteome</keyword>
<dbReference type="EMBL" id="ABCS01000018">
    <property type="protein sequence ID" value="EDM79532.1"/>
    <property type="molecule type" value="Genomic_DNA"/>
</dbReference>
<dbReference type="AlphaFoldDB" id="A6G3C5"/>
<accession>A6G3C5</accession>
<dbReference type="Pfam" id="PF12770">
    <property type="entry name" value="CHAT"/>
    <property type="match status" value="1"/>
</dbReference>
<feature type="domain" description="CHAT" evidence="1">
    <location>
        <begin position="188"/>
        <end position="297"/>
    </location>
</feature>
<dbReference type="Proteomes" id="UP000005801">
    <property type="component" value="Unassembled WGS sequence"/>
</dbReference>
<evidence type="ECO:0000259" key="1">
    <source>
        <dbReference type="Pfam" id="PF12770"/>
    </source>
</evidence>
<dbReference type="eggNOG" id="COG1672">
    <property type="taxonomic scope" value="Bacteria"/>
</dbReference>
<sequence length="333" mass="37304">MILEPTAVGWQRGDGWWDKQVDTLVKGLYADRVAIDYLPDASAKKEGFGQKGGFAIALALNHSMIEDWVRLIARHVAAWFDTKSTDQRHIRFIVDVPGSERRLEVECSGANFELHDVERSMRALIESAMSGPERRPLRPDIRLVFLAANPWGSSPLSLGREYQHIRSALERSPRWPRLDLRPYWCVRPHEVSERLLEHNPRVVHFCGHGSERGELIFEGRNREPQPATAGAVADLFAQLRGIQCVVLSACHTDIQAKAISPHVDWVVGMRGAVPSELALEFSASFYRALAHGYSVPESVGLACAHTRLAEFDSTLFPVLHRRTGVDPNKPLLG</sequence>
<name>A6G3C5_9BACT</name>
<evidence type="ECO:0000313" key="3">
    <source>
        <dbReference type="Proteomes" id="UP000005801"/>
    </source>
</evidence>
<dbReference type="STRING" id="391625.PPSIR1_20929"/>
<evidence type="ECO:0000313" key="2">
    <source>
        <dbReference type="EMBL" id="EDM79532.1"/>
    </source>
</evidence>
<protein>
    <recommendedName>
        <fullName evidence="1">CHAT domain-containing protein</fullName>
    </recommendedName>
</protein>
<proteinExistence type="predicted"/>
<dbReference type="InterPro" id="IPR024983">
    <property type="entry name" value="CHAT_dom"/>
</dbReference>
<gene>
    <name evidence="2" type="ORF">PPSIR1_20929</name>
</gene>
<comment type="caution">
    <text evidence="2">The sequence shown here is derived from an EMBL/GenBank/DDBJ whole genome shotgun (WGS) entry which is preliminary data.</text>
</comment>
<reference evidence="2 3" key="1">
    <citation type="submission" date="2007-06" db="EMBL/GenBank/DDBJ databases">
        <authorList>
            <person name="Shimkets L."/>
            <person name="Ferriera S."/>
            <person name="Johnson J."/>
            <person name="Kravitz S."/>
            <person name="Beeson K."/>
            <person name="Sutton G."/>
            <person name="Rogers Y.-H."/>
            <person name="Friedman R."/>
            <person name="Frazier M."/>
            <person name="Venter J.C."/>
        </authorList>
    </citation>
    <scope>NUCLEOTIDE SEQUENCE [LARGE SCALE GENOMIC DNA]</scope>
    <source>
        <strain evidence="2 3">SIR-1</strain>
    </source>
</reference>